<feature type="compositionally biased region" description="Basic and acidic residues" evidence="1">
    <location>
        <begin position="160"/>
        <end position="192"/>
    </location>
</feature>
<organism evidence="2">
    <name type="scientific">bioreactor metagenome</name>
    <dbReference type="NCBI Taxonomy" id="1076179"/>
    <lineage>
        <taxon>unclassified sequences</taxon>
        <taxon>metagenomes</taxon>
        <taxon>ecological metagenomes</taxon>
    </lineage>
</organism>
<feature type="compositionally biased region" description="Basic and acidic residues" evidence="1">
    <location>
        <begin position="137"/>
        <end position="149"/>
    </location>
</feature>
<dbReference type="AlphaFoldDB" id="A0A645FEI1"/>
<comment type="caution">
    <text evidence="2">The sequence shown here is derived from an EMBL/GenBank/DDBJ whole genome shotgun (WGS) entry which is preliminary data.</text>
</comment>
<gene>
    <name evidence="2" type="ORF">SDC9_159698</name>
</gene>
<proteinExistence type="predicted"/>
<feature type="region of interest" description="Disordered" evidence="1">
    <location>
        <begin position="131"/>
        <end position="203"/>
    </location>
</feature>
<accession>A0A645FEI1</accession>
<reference evidence="2" key="1">
    <citation type="submission" date="2019-08" db="EMBL/GenBank/DDBJ databases">
        <authorList>
            <person name="Kucharzyk K."/>
            <person name="Murdoch R.W."/>
            <person name="Higgins S."/>
            <person name="Loffler F."/>
        </authorList>
    </citation>
    <scope>NUCLEOTIDE SEQUENCE</scope>
</reference>
<name>A0A645FEI1_9ZZZZ</name>
<protein>
    <submittedName>
        <fullName evidence="2">Uncharacterized protein</fullName>
    </submittedName>
</protein>
<evidence type="ECO:0000313" key="2">
    <source>
        <dbReference type="EMBL" id="MPN12380.1"/>
    </source>
</evidence>
<sequence length="203" mass="22796">MQDRGPLVALGAHLLLHRLLDRRRRVDRLDLHAIDPDAPLAGGVVEDRTQLGVDLLAGGQRTLQVHAADHVAQGRHGELVDGLQIVRHLVDRGTRIGDLVVEHRVDVDHQVVLGDDRLWWGGEDLLADVQSAVDPVGQRDDEVQPRLEGRPVTPEALDDVATRLRDHPHRAEDEEDHQDRRDEDRDQYDVHRCSPPLRMGSGE</sequence>
<evidence type="ECO:0000256" key="1">
    <source>
        <dbReference type="SAM" id="MobiDB-lite"/>
    </source>
</evidence>
<dbReference type="EMBL" id="VSSQ01058717">
    <property type="protein sequence ID" value="MPN12380.1"/>
    <property type="molecule type" value="Genomic_DNA"/>
</dbReference>